<sequence>MFLQQYEEESPKNAMNHLRKYWYQIWLIKKKQLMNKKHD</sequence>
<reference evidence="1" key="1">
    <citation type="submission" date="2021-06" db="EMBL/GenBank/DDBJ databases">
        <authorList>
            <person name="Kallberg Y."/>
            <person name="Tangrot J."/>
            <person name="Rosling A."/>
        </authorList>
    </citation>
    <scope>NUCLEOTIDE SEQUENCE</scope>
    <source>
        <strain evidence="1">IL203A</strain>
    </source>
</reference>
<keyword evidence="2" id="KW-1185">Reference proteome</keyword>
<name>A0ACA9K502_9GLOM</name>
<gene>
    <name evidence="1" type="ORF">DHETER_LOCUS899</name>
</gene>
<dbReference type="Proteomes" id="UP000789702">
    <property type="component" value="Unassembled WGS sequence"/>
</dbReference>
<protein>
    <submittedName>
        <fullName evidence="1">2399_t:CDS:1</fullName>
    </submittedName>
</protein>
<evidence type="ECO:0000313" key="2">
    <source>
        <dbReference type="Proteomes" id="UP000789702"/>
    </source>
</evidence>
<accession>A0ACA9K502</accession>
<evidence type="ECO:0000313" key="1">
    <source>
        <dbReference type="EMBL" id="CAG8452458.1"/>
    </source>
</evidence>
<comment type="caution">
    <text evidence="1">The sequence shown here is derived from an EMBL/GenBank/DDBJ whole genome shotgun (WGS) entry which is preliminary data.</text>
</comment>
<dbReference type="EMBL" id="CAJVPU010000501">
    <property type="protein sequence ID" value="CAG8452458.1"/>
    <property type="molecule type" value="Genomic_DNA"/>
</dbReference>
<organism evidence="1 2">
    <name type="scientific">Dentiscutata heterogama</name>
    <dbReference type="NCBI Taxonomy" id="1316150"/>
    <lineage>
        <taxon>Eukaryota</taxon>
        <taxon>Fungi</taxon>
        <taxon>Fungi incertae sedis</taxon>
        <taxon>Mucoromycota</taxon>
        <taxon>Glomeromycotina</taxon>
        <taxon>Glomeromycetes</taxon>
        <taxon>Diversisporales</taxon>
        <taxon>Gigasporaceae</taxon>
        <taxon>Dentiscutata</taxon>
    </lineage>
</organism>
<proteinExistence type="predicted"/>